<feature type="compositionally biased region" description="Basic and acidic residues" evidence="1">
    <location>
        <begin position="132"/>
        <end position="144"/>
    </location>
</feature>
<dbReference type="EMBL" id="MU129351">
    <property type="protein sequence ID" value="KAF9503473.1"/>
    <property type="molecule type" value="Genomic_DNA"/>
</dbReference>
<feature type="region of interest" description="Disordered" evidence="1">
    <location>
        <begin position="191"/>
        <end position="267"/>
    </location>
</feature>
<feature type="region of interest" description="Disordered" evidence="1">
    <location>
        <begin position="1"/>
        <end position="75"/>
    </location>
</feature>
<evidence type="ECO:0000313" key="3">
    <source>
        <dbReference type="Proteomes" id="UP000886523"/>
    </source>
</evidence>
<feature type="compositionally biased region" description="Low complexity" evidence="1">
    <location>
        <begin position="11"/>
        <end position="22"/>
    </location>
</feature>
<feature type="compositionally biased region" description="Polar residues" evidence="1">
    <location>
        <begin position="220"/>
        <end position="244"/>
    </location>
</feature>
<organism evidence="2 3">
    <name type="scientific">Hydnum rufescens UP504</name>
    <dbReference type="NCBI Taxonomy" id="1448309"/>
    <lineage>
        <taxon>Eukaryota</taxon>
        <taxon>Fungi</taxon>
        <taxon>Dikarya</taxon>
        <taxon>Basidiomycota</taxon>
        <taxon>Agaricomycotina</taxon>
        <taxon>Agaricomycetes</taxon>
        <taxon>Cantharellales</taxon>
        <taxon>Hydnaceae</taxon>
        <taxon>Hydnum</taxon>
    </lineage>
</organism>
<proteinExistence type="predicted"/>
<sequence>MTRAQTATRHGNPTNGNPTNGNAPSDATHDNVPNDATHDNVPNDATHGNAPNDATHGNTPNEDVTTLNKGPRNHTPAMAGVWSYIRSSLLTPTNTDTKPPVTPAYRRPNDGTWGDPSKPPSWPEPAQTPNHKPTERHAANETRKRPPTNENCREDIQTAVHMSWSTRPQYPTPAAAGVGYYKILARTRVNAQPQTHGTTHRERKPQGGPIQPAVRAGVQDPSTPHPLQQILTQNRALHPQPQTRRMTRRNETAPSRRPNGPGPDREL</sequence>
<protein>
    <submittedName>
        <fullName evidence="2">Uncharacterized protein</fullName>
    </submittedName>
</protein>
<reference evidence="2" key="1">
    <citation type="journal article" date="2020" name="Nat. Commun.">
        <title>Large-scale genome sequencing of mycorrhizal fungi provides insights into the early evolution of symbiotic traits.</title>
        <authorList>
            <person name="Miyauchi S."/>
            <person name="Kiss E."/>
            <person name="Kuo A."/>
            <person name="Drula E."/>
            <person name="Kohler A."/>
            <person name="Sanchez-Garcia M."/>
            <person name="Morin E."/>
            <person name="Andreopoulos B."/>
            <person name="Barry K.W."/>
            <person name="Bonito G."/>
            <person name="Buee M."/>
            <person name="Carver A."/>
            <person name="Chen C."/>
            <person name="Cichocki N."/>
            <person name="Clum A."/>
            <person name="Culley D."/>
            <person name="Crous P.W."/>
            <person name="Fauchery L."/>
            <person name="Girlanda M."/>
            <person name="Hayes R.D."/>
            <person name="Keri Z."/>
            <person name="LaButti K."/>
            <person name="Lipzen A."/>
            <person name="Lombard V."/>
            <person name="Magnuson J."/>
            <person name="Maillard F."/>
            <person name="Murat C."/>
            <person name="Nolan M."/>
            <person name="Ohm R.A."/>
            <person name="Pangilinan J."/>
            <person name="Pereira M.F."/>
            <person name="Perotto S."/>
            <person name="Peter M."/>
            <person name="Pfister S."/>
            <person name="Riley R."/>
            <person name="Sitrit Y."/>
            <person name="Stielow J.B."/>
            <person name="Szollosi G."/>
            <person name="Zifcakova L."/>
            <person name="Stursova M."/>
            <person name="Spatafora J.W."/>
            <person name="Tedersoo L."/>
            <person name="Vaario L.M."/>
            <person name="Yamada A."/>
            <person name="Yan M."/>
            <person name="Wang P."/>
            <person name="Xu J."/>
            <person name="Bruns T."/>
            <person name="Baldrian P."/>
            <person name="Vilgalys R."/>
            <person name="Dunand C."/>
            <person name="Henrissat B."/>
            <person name="Grigoriev I.V."/>
            <person name="Hibbett D."/>
            <person name="Nagy L.G."/>
            <person name="Martin F.M."/>
        </authorList>
    </citation>
    <scope>NUCLEOTIDE SEQUENCE</scope>
    <source>
        <strain evidence="2">UP504</strain>
    </source>
</reference>
<comment type="caution">
    <text evidence="2">The sequence shown here is derived from an EMBL/GenBank/DDBJ whole genome shotgun (WGS) entry which is preliminary data.</text>
</comment>
<name>A0A9P6AD14_9AGAM</name>
<evidence type="ECO:0000313" key="2">
    <source>
        <dbReference type="EMBL" id="KAF9503473.1"/>
    </source>
</evidence>
<dbReference type="Proteomes" id="UP000886523">
    <property type="component" value="Unassembled WGS sequence"/>
</dbReference>
<evidence type="ECO:0000256" key="1">
    <source>
        <dbReference type="SAM" id="MobiDB-lite"/>
    </source>
</evidence>
<feature type="compositionally biased region" description="Polar residues" evidence="1">
    <location>
        <begin position="55"/>
        <end position="68"/>
    </location>
</feature>
<gene>
    <name evidence="2" type="ORF">BS47DRAFT_1369516</name>
</gene>
<keyword evidence="3" id="KW-1185">Reference proteome</keyword>
<feature type="region of interest" description="Disordered" evidence="1">
    <location>
        <begin position="90"/>
        <end position="152"/>
    </location>
</feature>
<dbReference type="AlphaFoldDB" id="A0A9P6AD14"/>
<accession>A0A9P6AD14</accession>